<gene>
    <name evidence="1" type="primary">Acey_s0472.g2069</name>
    <name evidence="1" type="ORF">Y032_0472g2069</name>
</gene>
<proteinExistence type="predicted"/>
<reference evidence="2" key="1">
    <citation type="journal article" date="2015" name="Nat. Genet.">
        <title>The genome and transcriptome of the zoonotic hookworm Ancylostoma ceylanicum identify infection-specific gene families.</title>
        <authorList>
            <person name="Schwarz E.M."/>
            <person name="Hu Y."/>
            <person name="Antoshechkin I."/>
            <person name="Miller M.M."/>
            <person name="Sternberg P.W."/>
            <person name="Aroian R.V."/>
        </authorList>
    </citation>
    <scope>NUCLEOTIDE SEQUENCE</scope>
    <source>
        <strain evidence="2">HY135</strain>
    </source>
</reference>
<evidence type="ECO:0000313" key="1">
    <source>
        <dbReference type="EMBL" id="EYC44101.1"/>
    </source>
</evidence>
<sequence>MFEAIKLLLMLANDCSRVVTLLLAKFGYGDITSATRQERKMMLAFQRVLLDAAHSDSMIEAEEDEEGGQ</sequence>
<evidence type="ECO:0000313" key="2">
    <source>
        <dbReference type="Proteomes" id="UP000024635"/>
    </source>
</evidence>
<organism evidence="1 2">
    <name type="scientific">Ancylostoma ceylanicum</name>
    <dbReference type="NCBI Taxonomy" id="53326"/>
    <lineage>
        <taxon>Eukaryota</taxon>
        <taxon>Metazoa</taxon>
        <taxon>Ecdysozoa</taxon>
        <taxon>Nematoda</taxon>
        <taxon>Chromadorea</taxon>
        <taxon>Rhabditida</taxon>
        <taxon>Rhabditina</taxon>
        <taxon>Rhabditomorpha</taxon>
        <taxon>Strongyloidea</taxon>
        <taxon>Ancylostomatidae</taxon>
        <taxon>Ancylostomatinae</taxon>
        <taxon>Ancylostoma</taxon>
    </lineage>
</organism>
<name>A0A016WX04_9BILA</name>
<comment type="caution">
    <text evidence="1">The sequence shown here is derived from an EMBL/GenBank/DDBJ whole genome shotgun (WGS) entry which is preliminary data.</text>
</comment>
<accession>A0A016WX04</accession>
<dbReference type="Proteomes" id="UP000024635">
    <property type="component" value="Unassembled WGS sequence"/>
</dbReference>
<keyword evidence="2" id="KW-1185">Reference proteome</keyword>
<dbReference type="AlphaFoldDB" id="A0A016WX04"/>
<protein>
    <submittedName>
        <fullName evidence="1">Uncharacterized protein</fullName>
    </submittedName>
</protein>
<dbReference type="EMBL" id="JARK01000072">
    <property type="protein sequence ID" value="EYC44101.1"/>
    <property type="molecule type" value="Genomic_DNA"/>
</dbReference>